<dbReference type="Pfam" id="PF05930">
    <property type="entry name" value="Phage_AlpA"/>
    <property type="match status" value="1"/>
</dbReference>
<protein>
    <submittedName>
        <fullName evidence="1">Uncharacterized protein</fullName>
    </submittedName>
</protein>
<dbReference type="Proteomes" id="UP000321567">
    <property type="component" value="Unassembled WGS sequence"/>
</dbReference>
<evidence type="ECO:0000313" key="2">
    <source>
        <dbReference type="Proteomes" id="UP000321567"/>
    </source>
</evidence>
<accession>A0A512HAY4</accession>
<dbReference type="OrthoDB" id="1525365at2"/>
<comment type="caution">
    <text evidence="1">The sequence shown here is derived from an EMBL/GenBank/DDBJ whole genome shotgun (WGS) entry which is preliminary data.</text>
</comment>
<proteinExistence type="predicted"/>
<gene>
    <name evidence="1" type="ORF">ROR02_27260</name>
</gene>
<name>A0A512HAY4_9PROT</name>
<keyword evidence="2" id="KW-1185">Reference proteome</keyword>
<reference evidence="1 2" key="1">
    <citation type="submission" date="2019-07" db="EMBL/GenBank/DDBJ databases">
        <title>Whole genome shotgun sequence of Rhodospirillum oryzae NBRC 107573.</title>
        <authorList>
            <person name="Hosoyama A."/>
            <person name="Uohara A."/>
            <person name="Ohji S."/>
            <person name="Ichikawa N."/>
        </authorList>
    </citation>
    <scope>NUCLEOTIDE SEQUENCE [LARGE SCALE GENOMIC DNA]</scope>
    <source>
        <strain evidence="1 2">NBRC 107573</strain>
    </source>
</reference>
<organism evidence="1 2">
    <name type="scientific">Pararhodospirillum oryzae</name>
    <dbReference type="NCBI Taxonomy" id="478448"/>
    <lineage>
        <taxon>Bacteria</taxon>
        <taxon>Pseudomonadati</taxon>
        <taxon>Pseudomonadota</taxon>
        <taxon>Alphaproteobacteria</taxon>
        <taxon>Rhodospirillales</taxon>
        <taxon>Rhodospirillaceae</taxon>
        <taxon>Pararhodospirillum</taxon>
    </lineage>
</organism>
<dbReference type="InterPro" id="IPR010260">
    <property type="entry name" value="AlpA"/>
</dbReference>
<dbReference type="RefSeq" id="WP_147164623.1">
    <property type="nucleotide sequence ID" value="NZ_BJZO01000091.1"/>
</dbReference>
<sequence length="67" mass="7467">MEDRLLRRREVEALTGLARAALMRHVAKGTFPPPLKINSRCNRWKESAVRAWIASLPEKGATPAAEA</sequence>
<dbReference type="AlphaFoldDB" id="A0A512HAY4"/>
<evidence type="ECO:0000313" key="1">
    <source>
        <dbReference type="EMBL" id="GEO82595.1"/>
    </source>
</evidence>
<dbReference type="Gene3D" id="1.10.238.160">
    <property type="match status" value="1"/>
</dbReference>
<dbReference type="EMBL" id="BJZO01000091">
    <property type="protein sequence ID" value="GEO82595.1"/>
    <property type="molecule type" value="Genomic_DNA"/>
</dbReference>